<reference evidence="1" key="1">
    <citation type="submission" date="2015-11" db="EMBL/GenBank/DDBJ databases">
        <title>De novo transcriptome assembly of four potential Pierce s Disease insect vectors from Arizona vineyards.</title>
        <authorList>
            <person name="Tassone E.E."/>
        </authorList>
    </citation>
    <scope>NUCLEOTIDE SEQUENCE</scope>
</reference>
<dbReference type="AlphaFoldDB" id="A0A1B6KXA7"/>
<gene>
    <name evidence="2" type="ORF">g.14073</name>
    <name evidence="1" type="ORF">g.14074</name>
</gene>
<organism evidence="1">
    <name type="scientific">Graphocephala atropunctata</name>
    <dbReference type="NCBI Taxonomy" id="36148"/>
    <lineage>
        <taxon>Eukaryota</taxon>
        <taxon>Metazoa</taxon>
        <taxon>Ecdysozoa</taxon>
        <taxon>Arthropoda</taxon>
        <taxon>Hexapoda</taxon>
        <taxon>Insecta</taxon>
        <taxon>Pterygota</taxon>
        <taxon>Neoptera</taxon>
        <taxon>Paraneoptera</taxon>
        <taxon>Hemiptera</taxon>
        <taxon>Auchenorrhyncha</taxon>
        <taxon>Membracoidea</taxon>
        <taxon>Cicadellidae</taxon>
        <taxon>Cicadellinae</taxon>
        <taxon>Cicadellini</taxon>
        <taxon>Graphocephala</taxon>
    </lineage>
</organism>
<protein>
    <submittedName>
        <fullName evidence="1">Uncharacterized protein</fullName>
    </submittedName>
</protein>
<sequence length="134" mass="15753">MYRILVLVPVVVAYQQVSFYRNITLEDLDNRLVKMINHPQKDKGDDLMDGSFWYYSQLEDMEKAFLAKELDSLNVIKRYVEKGKPNFAKTKLNKTAIRSQFLWDKGDFLEFGVNVEGTLWIWDKFMDILNATSS</sequence>
<name>A0A1B6KXA7_9HEMI</name>
<accession>A0A1B6KXA7</accession>
<evidence type="ECO:0000313" key="2">
    <source>
        <dbReference type="EMBL" id="JAT37035.1"/>
    </source>
</evidence>
<dbReference type="EMBL" id="GEBQ01002942">
    <property type="protein sequence ID" value="JAT37035.1"/>
    <property type="molecule type" value="Transcribed_RNA"/>
</dbReference>
<evidence type="ECO:0000313" key="1">
    <source>
        <dbReference type="EMBL" id="JAT16083.1"/>
    </source>
</evidence>
<dbReference type="EMBL" id="GEBQ01023894">
    <property type="protein sequence ID" value="JAT16083.1"/>
    <property type="molecule type" value="Transcribed_RNA"/>
</dbReference>
<proteinExistence type="predicted"/>